<organism evidence="9 10">
    <name type="scientific">Drosophila navojoa</name>
    <name type="common">Fruit fly</name>
    <dbReference type="NCBI Taxonomy" id="7232"/>
    <lineage>
        <taxon>Eukaryota</taxon>
        <taxon>Metazoa</taxon>
        <taxon>Ecdysozoa</taxon>
        <taxon>Arthropoda</taxon>
        <taxon>Hexapoda</taxon>
        <taxon>Insecta</taxon>
        <taxon>Pterygota</taxon>
        <taxon>Neoptera</taxon>
        <taxon>Endopterygota</taxon>
        <taxon>Diptera</taxon>
        <taxon>Brachycera</taxon>
        <taxon>Muscomorpha</taxon>
        <taxon>Ephydroidea</taxon>
        <taxon>Drosophilidae</taxon>
        <taxon>Drosophila</taxon>
    </lineage>
</organism>
<protein>
    <recommendedName>
        <fullName evidence="8">Major facilitator superfamily (MFS) profile domain-containing protein</fullName>
    </recommendedName>
</protein>
<dbReference type="Pfam" id="PF00083">
    <property type="entry name" value="Sugar_tr"/>
    <property type="match status" value="1"/>
</dbReference>
<dbReference type="EMBL" id="LSRL02000043">
    <property type="protein sequence ID" value="TDG47475.1"/>
    <property type="molecule type" value="Genomic_DNA"/>
</dbReference>
<keyword evidence="10" id="KW-1185">Reference proteome</keyword>
<feature type="transmembrane region" description="Helical" evidence="7">
    <location>
        <begin position="452"/>
        <end position="477"/>
    </location>
</feature>
<gene>
    <name evidence="9" type="ORF">AWZ03_006067</name>
</gene>
<dbReference type="OMA" id="CDVTFNI"/>
<evidence type="ECO:0000259" key="8">
    <source>
        <dbReference type="PROSITE" id="PS50850"/>
    </source>
</evidence>
<keyword evidence="4 7" id="KW-0812">Transmembrane</keyword>
<comment type="caution">
    <text evidence="9">The sequence shown here is derived from an EMBL/GenBank/DDBJ whole genome shotgun (WGS) entry which is preliminary data.</text>
</comment>
<evidence type="ECO:0000256" key="7">
    <source>
        <dbReference type="SAM" id="Phobius"/>
    </source>
</evidence>
<dbReference type="AlphaFoldDB" id="A0A484BI45"/>
<feature type="transmembrane region" description="Helical" evidence="7">
    <location>
        <begin position="278"/>
        <end position="303"/>
    </location>
</feature>
<keyword evidence="5 7" id="KW-1133">Transmembrane helix</keyword>
<feature type="transmembrane region" description="Helical" evidence="7">
    <location>
        <begin position="146"/>
        <end position="168"/>
    </location>
</feature>
<evidence type="ECO:0000256" key="2">
    <source>
        <dbReference type="ARBA" id="ARBA00008335"/>
    </source>
</evidence>
<dbReference type="OrthoDB" id="10262656at2759"/>
<dbReference type="GO" id="GO:0022857">
    <property type="term" value="F:transmembrane transporter activity"/>
    <property type="evidence" value="ECO:0007669"/>
    <property type="project" value="InterPro"/>
</dbReference>
<feature type="transmembrane region" description="Helical" evidence="7">
    <location>
        <begin position="425"/>
        <end position="446"/>
    </location>
</feature>
<dbReference type="STRING" id="7232.A0A484BI45"/>
<dbReference type="Proteomes" id="UP000295192">
    <property type="component" value="Unassembled WGS sequence"/>
</dbReference>
<dbReference type="InterPro" id="IPR020846">
    <property type="entry name" value="MFS_dom"/>
</dbReference>
<dbReference type="SUPFAM" id="SSF103473">
    <property type="entry name" value="MFS general substrate transporter"/>
    <property type="match status" value="1"/>
</dbReference>
<dbReference type="Gene3D" id="1.20.1250.20">
    <property type="entry name" value="MFS general substrate transporter like domains"/>
    <property type="match status" value="1"/>
</dbReference>
<comment type="similarity">
    <text evidence="2">Belongs to the major facilitator superfamily.</text>
</comment>
<evidence type="ECO:0000313" key="10">
    <source>
        <dbReference type="Proteomes" id="UP000295192"/>
    </source>
</evidence>
<dbReference type="InterPro" id="IPR036259">
    <property type="entry name" value="MFS_trans_sf"/>
</dbReference>
<evidence type="ECO:0000256" key="5">
    <source>
        <dbReference type="ARBA" id="ARBA00022989"/>
    </source>
</evidence>
<proteinExistence type="inferred from homology"/>
<feature type="transmembrane region" description="Helical" evidence="7">
    <location>
        <begin position="20"/>
        <end position="38"/>
    </location>
</feature>
<evidence type="ECO:0000256" key="3">
    <source>
        <dbReference type="ARBA" id="ARBA00022448"/>
    </source>
</evidence>
<feature type="transmembrane region" description="Helical" evidence="7">
    <location>
        <begin position="88"/>
        <end position="111"/>
    </location>
</feature>
<evidence type="ECO:0000256" key="1">
    <source>
        <dbReference type="ARBA" id="ARBA00004141"/>
    </source>
</evidence>
<dbReference type="PROSITE" id="PS50850">
    <property type="entry name" value="MFS"/>
    <property type="match status" value="1"/>
</dbReference>
<dbReference type="KEGG" id="dnv:108652007"/>
<sequence>MAVADIDEVLDLIGFGRMQVLMFLACTFASIFIVNEVIGINVVTVDVACEFSLTTMELSVLSSAGFAGLILGSHYSGYKTDQIGRRKVMMYSLCMAVSSSMISIFMPTYYLFTLLRFMTGLFISGASINNITYMSEYTKVKFRASAINFMCYAFAVSAIYVPLVAYMLTPMNRVLFTMYKLDWQVWRLIVFINMTPGIVSIILLATLPESAKFLIYIGQDERAYEIVNRLYKLKRKQDLTSVGITGVYDPDSPPFDEDHTNCCVKIWRGTAPLFRLPLVGNFMICTFILCGYLFVGSAISLWFMELRQLMGTKQMTVCDMLQEKSSNIMKAERVCPSKTSNFIDSAVLGGTFLGCSIAVSICLIFMRHFQILFLYTVLATICGLCLNFLVDTVPILVATALFTTLCTSCIPLISSVILDLMPTHIRGMAISMSFLFARVSVILANVLMGFCMVPYCLLTFNLFVLVTLVVSILTCALRKS</sequence>
<evidence type="ECO:0000256" key="6">
    <source>
        <dbReference type="ARBA" id="ARBA00023136"/>
    </source>
</evidence>
<comment type="subcellular location">
    <subcellularLocation>
        <location evidence="1">Membrane</location>
        <topology evidence="1">Multi-pass membrane protein</topology>
    </subcellularLocation>
</comment>
<dbReference type="InterPro" id="IPR005828">
    <property type="entry name" value="MFS_sugar_transport-like"/>
</dbReference>
<feature type="transmembrane region" description="Helical" evidence="7">
    <location>
        <begin position="117"/>
        <end position="134"/>
    </location>
</feature>
<dbReference type="GO" id="GO:0016020">
    <property type="term" value="C:membrane"/>
    <property type="evidence" value="ECO:0007669"/>
    <property type="project" value="UniProtKB-SubCell"/>
</dbReference>
<keyword evidence="6 7" id="KW-0472">Membrane</keyword>
<reference evidence="9 10" key="1">
    <citation type="journal article" date="2019" name="J. Hered.">
        <title>An Improved Genome Assembly for Drosophila navojoa, the Basal Species in the mojavensis Cluster.</title>
        <authorList>
            <person name="Vanderlinde T."/>
            <person name="Dupim E.G."/>
            <person name="Nazario-Yepiz N.O."/>
            <person name="Carvalho A.B."/>
        </authorList>
    </citation>
    <scope>NUCLEOTIDE SEQUENCE [LARGE SCALE GENOMIC DNA]</scope>
    <source>
        <strain evidence="9">Navoj_Jal97</strain>
        <tissue evidence="9">Whole organism</tissue>
    </source>
</reference>
<feature type="transmembrane region" description="Helical" evidence="7">
    <location>
        <begin position="58"/>
        <end position="76"/>
    </location>
</feature>
<keyword evidence="3" id="KW-0813">Transport</keyword>
<feature type="transmembrane region" description="Helical" evidence="7">
    <location>
        <begin position="396"/>
        <end position="418"/>
    </location>
</feature>
<feature type="transmembrane region" description="Helical" evidence="7">
    <location>
        <begin position="188"/>
        <end position="207"/>
    </location>
</feature>
<evidence type="ECO:0000256" key="4">
    <source>
        <dbReference type="ARBA" id="ARBA00022692"/>
    </source>
</evidence>
<accession>A0A484BI45</accession>
<feature type="transmembrane region" description="Helical" evidence="7">
    <location>
        <begin position="346"/>
        <end position="365"/>
    </location>
</feature>
<name>A0A484BI45_DRONA</name>
<evidence type="ECO:0000313" key="9">
    <source>
        <dbReference type="EMBL" id="TDG47475.1"/>
    </source>
</evidence>
<feature type="transmembrane region" description="Helical" evidence="7">
    <location>
        <begin position="372"/>
        <end position="390"/>
    </location>
</feature>
<dbReference type="PANTHER" id="PTHR23511:SF37">
    <property type="entry name" value="MAJOR FACILITATOR SUPERFAMILY (MFS) PROFILE DOMAIN-CONTAINING PROTEIN-RELATED"/>
    <property type="match status" value="1"/>
</dbReference>
<feature type="domain" description="Major facilitator superfamily (MFS) profile" evidence="8">
    <location>
        <begin position="22"/>
        <end position="480"/>
    </location>
</feature>
<dbReference type="PANTHER" id="PTHR23511">
    <property type="entry name" value="SYNAPTIC VESICLE GLYCOPROTEIN 2"/>
    <property type="match status" value="1"/>
</dbReference>